<sequence length="284" mass="31752">MGLKNLRYALIQILAATLSIPIAQGAENAFRVCADPNNPPLSDSKGQGFENKIAELFARELGQKLEYTWFPQRLGFVRNTLKAKLPDSEEFKCDVVMGVPTGYELTATTKPYYRSTYALVYRKGRGFDDIHSPADLARLPDDRKAKLRIAMFDGAPGTTWLLKHQLIAQGVPYPSMPGDASVNIAQILEKDLLDGKIDMTIVWGPIAGYLVSHNPPGTFELIPMKSEQGIRFDFPMSMGVRFPDKERKQQLDTLIARNADKIQALLREYQVPLVDKDGNLIPNQ</sequence>
<dbReference type="Gene3D" id="3.40.190.10">
    <property type="entry name" value="Periplasmic binding protein-like II"/>
    <property type="match status" value="2"/>
</dbReference>
<evidence type="ECO:0000313" key="6">
    <source>
        <dbReference type="Proteomes" id="UP001497493"/>
    </source>
</evidence>
<reference evidence="5 6" key="1">
    <citation type="submission" date="2024-04" db="EMBL/GenBank/DDBJ databases">
        <authorList>
            <person name="Cremers G."/>
        </authorList>
    </citation>
    <scope>NUCLEOTIDE SEQUENCE [LARGE SCALE GENOMIC DNA]</scope>
    <source>
        <strain evidence="5">MeCH1-AG</strain>
    </source>
</reference>
<dbReference type="PANTHER" id="PTHR35936:SF17">
    <property type="entry name" value="ARGININE-BINDING EXTRACELLULAR PROTEIN ARTP"/>
    <property type="match status" value="1"/>
</dbReference>
<comment type="similarity">
    <text evidence="1">Belongs to the bacterial solute-binding protein 3 family.</text>
</comment>
<dbReference type="RefSeq" id="WP_348758076.1">
    <property type="nucleotide sequence ID" value="NZ_OZ026884.1"/>
</dbReference>
<feature type="chain" id="PRO_5046058675" evidence="3">
    <location>
        <begin position="26"/>
        <end position="284"/>
    </location>
</feature>
<dbReference type="PANTHER" id="PTHR35936">
    <property type="entry name" value="MEMBRANE-BOUND LYTIC MUREIN TRANSGLYCOSYLASE F"/>
    <property type="match status" value="1"/>
</dbReference>
<protein>
    <submittedName>
        <fullName evidence="5">Amino acid ABC transporter substrate-binding protein (PAAT family)</fullName>
    </submittedName>
</protein>
<dbReference type="EMBL" id="OZ026884">
    <property type="protein sequence ID" value="CAL1241567.1"/>
    <property type="molecule type" value="Genomic_DNA"/>
</dbReference>
<feature type="domain" description="Solute-binding protein family 3/N-terminal" evidence="4">
    <location>
        <begin position="29"/>
        <end position="273"/>
    </location>
</feature>
<evidence type="ECO:0000313" key="5">
    <source>
        <dbReference type="EMBL" id="CAL1241567.1"/>
    </source>
</evidence>
<proteinExistence type="inferred from homology"/>
<organism evidence="5 6">
    <name type="scientific">Candidatus Methylocalor cossyra</name>
    <dbReference type="NCBI Taxonomy" id="3108543"/>
    <lineage>
        <taxon>Bacteria</taxon>
        <taxon>Pseudomonadati</taxon>
        <taxon>Pseudomonadota</taxon>
        <taxon>Gammaproteobacteria</taxon>
        <taxon>Methylococcales</taxon>
        <taxon>Methylococcaceae</taxon>
        <taxon>Candidatus Methylocalor</taxon>
    </lineage>
</organism>
<evidence type="ECO:0000259" key="4">
    <source>
        <dbReference type="SMART" id="SM00062"/>
    </source>
</evidence>
<dbReference type="InterPro" id="IPR022448">
    <property type="entry name" value="Quinoprotein_dehydrogenase"/>
</dbReference>
<dbReference type="Proteomes" id="UP001497493">
    <property type="component" value="Chromosome"/>
</dbReference>
<keyword evidence="6" id="KW-1185">Reference proteome</keyword>
<evidence type="ECO:0000256" key="2">
    <source>
        <dbReference type="ARBA" id="ARBA00022729"/>
    </source>
</evidence>
<feature type="signal peptide" evidence="3">
    <location>
        <begin position="1"/>
        <end position="25"/>
    </location>
</feature>
<evidence type="ECO:0000256" key="3">
    <source>
        <dbReference type="SAM" id="SignalP"/>
    </source>
</evidence>
<name>A0ABM9NLP5_9GAMM</name>
<gene>
    <name evidence="5" type="ORF">MECH1_V1_2791</name>
</gene>
<dbReference type="SUPFAM" id="SSF53850">
    <property type="entry name" value="Periplasmic binding protein-like II"/>
    <property type="match status" value="1"/>
</dbReference>
<accession>A0ABM9NLP5</accession>
<dbReference type="InterPro" id="IPR001638">
    <property type="entry name" value="Solute-binding_3/MltF_N"/>
</dbReference>
<dbReference type="NCBIfam" id="TIGR03871">
    <property type="entry name" value="ABC_peri_MoxJ_2"/>
    <property type="match status" value="1"/>
</dbReference>
<dbReference type="SMART" id="SM00062">
    <property type="entry name" value="PBPb"/>
    <property type="match status" value="1"/>
</dbReference>
<evidence type="ECO:0000256" key="1">
    <source>
        <dbReference type="ARBA" id="ARBA00010333"/>
    </source>
</evidence>
<keyword evidence="2 3" id="KW-0732">Signal</keyword>